<evidence type="ECO:0000256" key="9">
    <source>
        <dbReference type="ARBA" id="ARBA00023224"/>
    </source>
</evidence>
<sequence length="366" mass="40888">MSSSNQSVGFEPWLKENPKIMYAAAFMTLLIMCIGIIGNSLTILVILKSPRIRNVASTFIISLGAADLLFCIAVLPFNASRFLNINWVQYSELCSIVPFLQYGNIGVSLLFITMITINRGEGMLYDRQGTGDNNYNKIYNVAKGCSHRKLRNSKFEYDPKLGTCSIVSDEFGQSSKSALLVTGFIIPCIVIVCCYTGIFLVVRNSEKRMRRHQTSTQSDPTATNMQSIRRKLSEWRITKMVLAIFLSFVLCYLPITITKTLDPGVQYPACFNPIIYVIMNKQYRKAFKSVLNYGCCEKATKRVPVLRSISKRLQPHGNLTSSTVMQTLQTISPGVQEDRGFGTTVSHVSSIALESLECNNKISLLA</sequence>
<keyword evidence="8 12" id="KW-0675">Receptor</keyword>
<comment type="similarity">
    <text evidence="2">Belongs to the G-protein coupled receptor 1 family.</text>
</comment>
<feature type="transmembrane region" description="Helical" evidence="10">
    <location>
        <begin position="178"/>
        <end position="202"/>
    </location>
</feature>
<comment type="subcellular location">
    <subcellularLocation>
        <location evidence="1">Cell membrane</location>
        <topology evidence="1">Multi-pass membrane protein</topology>
    </subcellularLocation>
</comment>
<comment type="caution">
    <text evidence="12">The sequence shown here is derived from an EMBL/GenBank/DDBJ whole genome shotgun (WGS) entry which is preliminary data.</text>
</comment>
<evidence type="ECO:0000256" key="10">
    <source>
        <dbReference type="SAM" id="Phobius"/>
    </source>
</evidence>
<evidence type="ECO:0000256" key="6">
    <source>
        <dbReference type="ARBA" id="ARBA00023040"/>
    </source>
</evidence>
<feature type="transmembrane region" description="Helical" evidence="10">
    <location>
        <begin position="59"/>
        <end position="77"/>
    </location>
</feature>
<evidence type="ECO:0000256" key="1">
    <source>
        <dbReference type="ARBA" id="ARBA00004651"/>
    </source>
</evidence>
<feature type="transmembrane region" description="Helical" evidence="10">
    <location>
        <begin position="237"/>
        <end position="255"/>
    </location>
</feature>
<evidence type="ECO:0000313" key="13">
    <source>
        <dbReference type="Proteomes" id="UP000478052"/>
    </source>
</evidence>
<dbReference type="SMART" id="SM01381">
    <property type="entry name" value="7TM_GPCR_Srsx"/>
    <property type="match status" value="1"/>
</dbReference>
<dbReference type="PROSITE" id="PS50262">
    <property type="entry name" value="G_PROTEIN_RECEP_F1_2"/>
    <property type="match status" value="1"/>
</dbReference>
<dbReference type="Pfam" id="PF00001">
    <property type="entry name" value="7tm_1"/>
    <property type="match status" value="2"/>
</dbReference>
<gene>
    <name evidence="12" type="ORF">FWK35_00025523</name>
</gene>
<keyword evidence="7 10" id="KW-0472">Membrane</keyword>
<keyword evidence="5 10" id="KW-1133">Transmembrane helix</keyword>
<evidence type="ECO:0000259" key="11">
    <source>
        <dbReference type="PROSITE" id="PS50262"/>
    </source>
</evidence>
<keyword evidence="13" id="KW-1185">Reference proteome</keyword>
<keyword evidence="4 10" id="KW-0812">Transmembrane</keyword>
<dbReference type="Gene3D" id="1.20.1070.10">
    <property type="entry name" value="Rhodopsin 7-helix transmembrane proteins"/>
    <property type="match status" value="2"/>
</dbReference>
<evidence type="ECO:0000256" key="8">
    <source>
        <dbReference type="ARBA" id="ARBA00023170"/>
    </source>
</evidence>
<dbReference type="InterPro" id="IPR017452">
    <property type="entry name" value="GPCR_Rhodpsn_7TM"/>
</dbReference>
<name>A0A6G0YXW9_APHCR</name>
<dbReference type="EMBL" id="VUJU01002059">
    <property type="protein sequence ID" value="KAF0762729.1"/>
    <property type="molecule type" value="Genomic_DNA"/>
</dbReference>
<evidence type="ECO:0000256" key="3">
    <source>
        <dbReference type="ARBA" id="ARBA00022475"/>
    </source>
</evidence>
<keyword evidence="6" id="KW-0297">G-protein coupled receptor</keyword>
<dbReference type="AlphaFoldDB" id="A0A6G0YXW9"/>
<reference evidence="12 13" key="1">
    <citation type="submission" date="2019-08" db="EMBL/GenBank/DDBJ databases">
        <title>Whole genome of Aphis craccivora.</title>
        <authorList>
            <person name="Voronova N.V."/>
            <person name="Shulinski R.S."/>
            <person name="Bandarenka Y.V."/>
            <person name="Zhorov D.G."/>
            <person name="Warner D."/>
        </authorList>
    </citation>
    <scope>NUCLEOTIDE SEQUENCE [LARGE SCALE GENOMIC DNA]</scope>
    <source>
        <strain evidence="12">180601</strain>
        <tissue evidence="12">Whole Body</tissue>
    </source>
</reference>
<protein>
    <submittedName>
        <fullName evidence="12">G-protein coupled receptor moody</fullName>
    </submittedName>
</protein>
<feature type="transmembrane region" description="Helical" evidence="10">
    <location>
        <begin position="20"/>
        <end position="47"/>
    </location>
</feature>
<accession>A0A6G0YXW9</accession>
<dbReference type="GO" id="GO:0004930">
    <property type="term" value="F:G protein-coupled receptor activity"/>
    <property type="evidence" value="ECO:0007669"/>
    <property type="project" value="UniProtKB-KW"/>
</dbReference>
<feature type="domain" description="G-protein coupled receptors family 1 profile" evidence="11">
    <location>
        <begin position="38"/>
        <end position="257"/>
    </location>
</feature>
<evidence type="ECO:0000256" key="4">
    <source>
        <dbReference type="ARBA" id="ARBA00022692"/>
    </source>
</evidence>
<proteinExistence type="inferred from homology"/>
<dbReference type="OrthoDB" id="10044919at2759"/>
<dbReference type="SUPFAM" id="SSF81321">
    <property type="entry name" value="Family A G protein-coupled receptor-like"/>
    <property type="match status" value="1"/>
</dbReference>
<dbReference type="PANTHER" id="PTHR24228">
    <property type="entry name" value="B2 BRADYKININ RECEPTOR/ANGIOTENSIN II RECEPTOR"/>
    <property type="match status" value="1"/>
</dbReference>
<dbReference type="PRINTS" id="PR00237">
    <property type="entry name" value="GPCRRHODOPSN"/>
</dbReference>
<evidence type="ECO:0000256" key="5">
    <source>
        <dbReference type="ARBA" id="ARBA00022989"/>
    </source>
</evidence>
<keyword evidence="3" id="KW-1003">Cell membrane</keyword>
<organism evidence="12 13">
    <name type="scientific">Aphis craccivora</name>
    <name type="common">Cowpea aphid</name>
    <dbReference type="NCBI Taxonomy" id="307492"/>
    <lineage>
        <taxon>Eukaryota</taxon>
        <taxon>Metazoa</taxon>
        <taxon>Ecdysozoa</taxon>
        <taxon>Arthropoda</taxon>
        <taxon>Hexapoda</taxon>
        <taxon>Insecta</taxon>
        <taxon>Pterygota</taxon>
        <taxon>Neoptera</taxon>
        <taxon>Paraneoptera</taxon>
        <taxon>Hemiptera</taxon>
        <taxon>Sternorrhyncha</taxon>
        <taxon>Aphidomorpha</taxon>
        <taxon>Aphidoidea</taxon>
        <taxon>Aphididae</taxon>
        <taxon>Aphidini</taxon>
        <taxon>Aphis</taxon>
        <taxon>Aphis</taxon>
    </lineage>
</organism>
<evidence type="ECO:0000256" key="7">
    <source>
        <dbReference type="ARBA" id="ARBA00023136"/>
    </source>
</evidence>
<dbReference type="GO" id="GO:0005886">
    <property type="term" value="C:plasma membrane"/>
    <property type="evidence" value="ECO:0007669"/>
    <property type="project" value="UniProtKB-SubCell"/>
</dbReference>
<dbReference type="PANTHER" id="PTHR24228:SF63">
    <property type="entry name" value="G-PROTEIN COUPLED RECEPTOR MOODY"/>
    <property type="match status" value="1"/>
</dbReference>
<evidence type="ECO:0000313" key="12">
    <source>
        <dbReference type="EMBL" id="KAF0762729.1"/>
    </source>
</evidence>
<evidence type="ECO:0000256" key="2">
    <source>
        <dbReference type="ARBA" id="ARBA00010663"/>
    </source>
</evidence>
<keyword evidence="9" id="KW-0807">Transducer</keyword>
<dbReference type="InterPro" id="IPR000276">
    <property type="entry name" value="GPCR_Rhodpsn"/>
</dbReference>
<dbReference type="Proteomes" id="UP000478052">
    <property type="component" value="Unassembled WGS sequence"/>
</dbReference>